<keyword evidence="2" id="KW-0677">Repeat</keyword>
<dbReference type="KEGG" id="buy:D8S85_18265"/>
<feature type="signal peptide" evidence="3">
    <location>
        <begin position="1"/>
        <end position="20"/>
    </location>
</feature>
<evidence type="ECO:0000256" key="1">
    <source>
        <dbReference type="ARBA" id="ARBA00022441"/>
    </source>
</evidence>
<organism evidence="4 5">
    <name type="scientific">Butyricimonas faecalis</name>
    <dbReference type="NCBI Taxonomy" id="2093856"/>
    <lineage>
        <taxon>Bacteria</taxon>
        <taxon>Pseudomonadati</taxon>
        <taxon>Bacteroidota</taxon>
        <taxon>Bacteroidia</taxon>
        <taxon>Bacteroidales</taxon>
        <taxon>Odoribacteraceae</taxon>
        <taxon>Butyricimonas</taxon>
    </lineage>
</organism>
<dbReference type="OrthoDB" id="103335at2"/>
<evidence type="ECO:0000313" key="5">
    <source>
        <dbReference type="Proteomes" id="UP000270673"/>
    </source>
</evidence>
<dbReference type="Gene3D" id="2.120.10.80">
    <property type="entry name" value="Kelch-type beta propeller"/>
    <property type="match status" value="1"/>
</dbReference>
<dbReference type="EMBL" id="CP032819">
    <property type="protein sequence ID" value="AZS31303.1"/>
    <property type="molecule type" value="Genomic_DNA"/>
</dbReference>
<keyword evidence="3" id="KW-0732">Signal</keyword>
<dbReference type="PANTHER" id="PTHR24412:SF489">
    <property type="entry name" value="RING FINGER DOMAIN AND KELCH REPEAT-CONTAINING PROTEIN DDB_G0271372"/>
    <property type="match status" value="1"/>
</dbReference>
<keyword evidence="1" id="KW-0880">Kelch repeat</keyword>
<dbReference type="Pfam" id="PF24681">
    <property type="entry name" value="Kelch_KLHDC2_KLHL20_DRC7"/>
    <property type="match status" value="1"/>
</dbReference>
<evidence type="ECO:0000256" key="2">
    <source>
        <dbReference type="ARBA" id="ARBA00022737"/>
    </source>
</evidence>
<protein>
    <recommendedName>
        <fullName evidence="6">Galactose oxidase</fullName>
    </recommendedName>
</protein>
<dbReference type="AlphaFoldDB" id="A0A3S9VXQ1"/>
<feature type="chain" id="PRO_5019399623" description="Galactose oxidase" evidence="3">
    <location>
        <begin position="21"/>
        <end position="377"/>
    </location>
</feature>
<dbReference type="PANTHER" id="PTHR24412">
    <property type="entry name" value="KELCH PROTEIN"/>
    <property type="match status" value="1"/>
</dbReference>
<evidence type="ECO:0000256" key="3">
    <source>
        <dbReference type="SAM" id="SignalP"/>
    </source>
</evidence>
<dbReference type="SUPFAM" id="SSF117281">
    <property type="entry name" value="Kelch motif"/>
    <property type="match status" value="2"/>
</dbReference>
<proteinExistence type="predicted"/>
<gene>
    <name evidence="4" type="ORF">D8S85_18265</name>
</gene>
<dbReference type="Proteomes" id="UP000270673">
    <property type="component" value="Chromosome"/>
</dbReference>
<dbReference type="RefSeq" id="WP_106481735.1">
    <property type="nucleotide sequence ID" value="NZ_CP032819.1"/>
</dbReference>
<evidence type="ECO:0000313" key="4">
    <source>
        <dbReference type="EMBL" id="AZS31303.1"/>
    </source>
</evidence>
<accession>A0A3S9VXQ1</accession>
<dbReference type="PROSITE" id="PS51257">
    <property type="entry name" value="PROKAR_LIPOPROTEIN"/>
    <property type="match status" value="1"/>
</dbReference>
<dbReference type="InterPro" id="IPR015915">
    <property type="entry name" value="Kelch-typ_b-propeller"/>
</dbReference>
<reference evidence="4 5" key="1">
    <citation type="submission" date="2018-10" db="EMBL/GenBank/DDBJ databases">
        <title>Butyricimonas faecalis sp. nov., isolated from human faeces and emended description of the genus Butyricimonas.</title>
        <authorList>
            <person name="Le Roy T."/>
            <person name="Van der Smissen P."/>
            <person name="Paquot A."/>
            <person name="Delzenne N."/>
            <person name="Muccioli G."/>
            <person name="Collet J.-F."/>
            <person name="Cani P.D."/>
        </authorList>
    </citation>
    <scope>NUCLEOTIDE SEQUENCE [LARGE SCALE GENOMIC DNA]</scope>
    <source>
        <strain evidence="4 5">H184</strain>
    </source>
</reference>
<sequence>MRTFSLLVLAILGFAFVACDDDDHLGDWEKAPEFSGRLRNQAVSFVIGDYAYVGTGFGVDLAEYTDFKKYNLKEGTWTDVPDNFPGKGRHGAVAFVAEKEGKTYAYVGLGYISANQIQGSDGTDVIRAKEYLKDFYRFDPTDNSWTRIEDFPGEARRDAVAFTLDNYGYVGTGRADKALLFKDFYCFDPKTETWNTNELGFKGDQRYGASAFVVGGAAYVCLGAKGSGYAQDVIKCTPLGEGKVSWDNMQALTDKPGVKQDKDYDRIPRAFAVSFVSNKGKDGENYAYIATGTGNSSSTVWKYNHKKDQWHQMEDLAPSAGNVVGAVSFVADGYGYYTTGGTSIDPIDAVSSSSTRYFTNSTWKFIPDIKETRRNDY</sequence>
<name>A0A3S9VXQ1_9BACT</name>
<keyword evidence="5" id="KW-1185">Reference proteome</keyword>
<evidence type="ECO:0008006" key="6">
    <source>
        <dbReference type="Google" id="ProtNLM"/>
    </source>
</evidence>